<dbReference type="InterPro" id="IPR008927">
    <property type="entry name" value="6-PGluconate_DH-like_C_sf"/>
</dbReference>
<feature type="domain" description="UDP-glucose/GDP-mannose dehydrogenase C-terminal" evidence="5">
    <location>
        <begin position="308"/>
        <end position="397"/>
    </location>
</feature>
<name>A0ABX4XKY5_9LIST</name>
<dbReference type="SUPFAM" id="SSF51735">
    <property type="entry name" value="NAD(P)-binding Rossmann-fold domains"/>
    <property type="match status" value="1"/>
</dbReference>
<evidence type="ECO:0000256" key="1">
    <source>
        <dbReference type="ARBA" id="ARBA00006601"/>
    </source>
</evidence>
<dbReference type="SUPFAM" id="SSF52413">
    <property type="entry name" value="UDP-glucose/GDP-mannose dehydrogenase C-terminal domain"/>
    <property type="match status" value="1"/>
</dbReference>
<dbReference type="InterPro" id="IPR036291">
    <property type="entry name" value="NAD(P)-bd_dom_sf"/>
</dbReference>
<evidence type="ECO:0000256" key="3">
    <source>
        <dbReference type="ARBA" id="ARBA00023027"/>
    </source>
</evidence>
<proteinExistence type="inferred from homology"/>
<dbReference type="InterPro" id="IPR014026">
    <property type="entry name" value="UDP-Glc/GDP-Man_DH_dimer"/>
</dbReference>
<dbReference type="PANTHER" id="PTHR43491">
    <property type="entry name" value="UDP-N-ACETYL-D-MANNOSAMINE DEHYDROGENASE"/>
    <property type="match status" value="1"/>
</dbReference>
<dbReference type="Pfam" id="PF00984">
    <property type="entry name" value="UDPG_MGDP_dh"/>
    <property type="match status" value="1"/>
</dbReference>
<dbReference type="Pfam" id="PF03720">
    <property type="entry name" value="UDPG_MGDP_dh_C"/>
    <property type="match status" value="1"/>
</dbReference>
<gene>
    <name evidence="6" type="ORF">BMT55_12835</name>
</gene>
<evidence type="ECO:0000313" key="7">
    <source>
        <dbReference type="Proteomes" id="UP000236500"/>
    </source>
</evidence>
<dbReference type="SUPFAM" id="SSF48179">
    <property type="entry name" value="6-phosphogluconate dehydrogenase C-terminal domain-like"/>
    <property type="match status" value="1"/>
</dbReference>
<dbReference type="InterPro" id="IPR017476">
    <property type="entry name" value="UDP-Glc/GDP-Man"/>
</dbReference>
<dbReference type="InterPro" id="IPR028359">
    <property type="entry name" value="UDP_ManNAc/GlcNAc_DH"/>
</dbReference>
<keyword evidence="3" id="KW-0520">NAD</keyword>
<dbReference type="Proteomes" id="UP000236500">
    <property type="component" value="Unassembled WGS sequence"/>
</dbReference>
<dbReference type="InterPro" id="IPR014027">
    <property type="entry name" value="UDP-Glc/GDP-Man_DH_C"/>
</dbReference>
<sequence length="423" mass="46633">MKVNVIGLGYIGLPTSIIFASHGMEVLGVDLNEDVVRQLNNGLIHIEENGLQTLFHDVVQSGHFEAATKPVAADAFIIAVPTPNREDEFKSCDNRYVISAVHAILPFLRKGNVVVVESTIAPRTMEDVVQPMIEAAGFVIGEDIYLSHCPERVLPGNIIHEMIYNPRIIGGMTEACTKETMKLYKKFVQGELIQAKAGEAELSKLMENTFRDVNIALANELAKISEKLDIDALKVIEMANLHPRVNLHSPGPGVGGHCLAVDPYFVVAAAPEVSPLIQTARAINVSMPKFVEAKVDQIMMDAPTNKVTVLGLTYKGNIDDIRESPAMEIMEALRLKYEVGIFDPHVASYSDSIEEATANSSLLLVLTDHKEFKELDLNFTQNMAQQVILDTKNVVKSYSPNTEYLNLGNLSKIKQAKDESYVY</sequence>
<keyword evidence="2" id="KW-0560">Oxidoreductase</keyword>
<evidence type="ECO:0000313" key="6">
    <source>
        <dbReference type="EMBL" id="PNP89378.1"/>
    </source>
</evidence>
<dbReference type="NCBIfam" id="TIGR03026">
    <property type="entry name" value="NDP-sugDHase"/>
    <property type="match status" value="1"/>
</dbReference>
<reference evidence="6 7" key="1">
    <citation type="submission" date="2016-11" db="EMBL/GenBank/DDBJ databases">
        <title>Whole Genome Sequence of Listeria newyorkensis.</title>
        <authorList>
            <person name="Frink S."/>
            <person name="Morales C."/>
            <person name="Kiang D."/>
        </authorList>
    </citation>
    <scope>NUCLEOTIDE SEQUENCE [LARGE SCALE GENOMIC DNA]</scope>
    <source>
        <strain evidence="6 7">F1604011-044</strain>
    </source>
</reference>
<dbReference type="InterPro" id="IPR036220">
    <property type="entry name" value="UDP-Glc/GDP-Man_DH_C_sf"/>
</dbReference>
<dbReference type="PANTHER" id="PTHR43491:SF2">
    <property type="entry name" value="UDP-N-ACETYL-D-MANNOSAMINE DEHYDROGENASE"/>
    <property type="match status" value="1"/>
</dbReference>
<protein>
    <submittedName>
        <fullName evidence="6">UDP-N-acetyl-D-mannosamine dehydrogenase</fullName>
    </submittedName>
</protein>
<evidence type="ECO:0000256" key="2">
    <source>
        <dbReference type="ARBA" id="ARBA00023002"/>
    </source>
</evidence>
<dbReference type="SMART" id="SM00984">
    <property type="entry name" value="UDPG_MGDP_dh_C"/>
    <property type="match status" value="1"/>
</dbReference>
<dbReference type="InterPro" id="IPR001732">
    <property type="entry name" value="UDP-Glc/GDP-Man_DH_N"/>
</dbReference>
<comment type="caution">
    <text evidence="6">The sequence shown here is derived from an EMBL/GenBank/DDBJ whole genome shotgun (WGS) entry which is preliminary data.</text>
</comment>
<dbReference type="Gene3D" id="3.40.50.720">
    <property type="entry name" value="NAD(P)-binding Rossmann-like Domain"/>
    <property type="match status" value="2"/>
</dbReference>
<accession>A0ABX4XKY5</accession>
<evidence type="ECO:0000256" key="4">
    <source>
        <dbReference type="PIRNR" id="PIRNR000124"/>
    </source>
</evidence>
<comment type="similarity">
    <text evidence="1 4">Belongs to the UDP-glucose/GDP-mannose dehydrogenase family.</text>
</comment>
<dbReference type="PIRSF" id="PIRSF000124">
    <property type="entry name" value="UDPglc_GDPman_dh"/>
    <property type="match status" value="1"/>
</dbReference>
<dbReference type="RefSeq" id="WP_036090198.1">
    <property type="nucleotide sequence ID" value="NZ_BJEY01000016.1"/>
</dbReference>
<dbReference type="EMBL" id="MPDH01000017">
    <property type="protein sequence ID" value="PNP89378.1"/>
    <property type="molecule type" value="Genomic_DNA"/>
</dbReference>
<dbReference type="Pfam" id="PF03721">
    <property type="entry name" value="UDPG_MGDP_dh_N"/>
    <property type="match status" value="1"/>
</dbReference>
<keyword evidence="7" id="KW-1185">Reference proteome</keyword>
<evidence type="ECO:0000259" key="5">
    <source>
        <dbReference type="SMART" id="SM00984"/>
    </source>
</evidence>
<organism evidence="6 7">
    <name type="scientific">Listeria newyorkensis</name>
    <dbReference type="NCBI Taxonomy" id="1497681"/>
    <lineage>
        <taxon>Bacteria</taxon>
        <taxon>Bacillati</taxon>
        <taxon>Bacillota</taxon>
        <taxon>Bacilli</taxon>
        <taxon>Bacillales</taxon>
        <taxon>Listeriaceae</taxon>
        <taxon>Listeria</taxon>
    </lineage>
</organism>
<dbReference type="PIRSF" id="PIRSF500136">
    <property type="entry name" value="UDP_ManNAc_DH"/>
    <property type="match status" value="1"/>
</dbReference>